<proteinExistence type="predicted"/>
<dbReference type="EMBL" id="BKCP01011848">
    <property type="protein sequence ID" value="GER55484.1"/>
    <property type="molecule type" value="Genomic_DNA"/>
</dbReference>
<sequence>MGASTRVNVGLTSKDGRKRILNVYTTLQKLSVGLVHQYVDDVPLQCTLTTREGRTYESIPIQFWRSHVVGECEDLVRALLIYNETTYEVEIIVGHGKVLMQNNHAREFVDISGIVEGSMCSFTMARYYCACFEVTIT</sequence>
<accession>A0A5A7RET9</accession>
<gene>
    <name evidence="1" type="ORF">STAS_33149</name>
</gene>
<name>A0A5A7RET9_STRAF</name>
<dbReference type="OrthoDB" id="1864528at2759"/>
<organism evidence="1 2">
    <name type="scientific">Striga asiatica</name>
    <name type="common">Asiatic witchweed</name>
    <name type="synonym">Buchnera asiatica</name>
    <dbReference type="NCBI Taxonomy" id="4170"/>
    <lineage>
        <taxon>Eukaryota</taxon>
        <taxon>Viridiplantae</taxon>
        <taxon>Streptophyta</taxon>
        <taxon>Embryophyta</taxon>
        <taxon>Tracheophyta</taxon>
        <taxon>Spermatophyta</taxon>
        <taxon>Magnoliopsida</taxon>
        <taxon>eudicotyledons</taxon>
        <taxon>Gunneridae</taxon>
        <taxon>Pentapetalae</taxon>
        <taxon>asterids</taxon>
        <taxon>lamiids</taxon>
        <taxon>Lamiales</taxon>
        <taxon>Orobanchaceae</taxon>
        <taxon>Buchnereae</taxon>
        <taxon>Striga</taxon>
    </lineage>
</organism>
<comment type="caution">
    <text evidence="1">The sequence shown here is derived from an EMBL/GenBank/DDBJ whole genome shotgun (WGS) entry which is preliminary data.</text>
</comment>
<dbReference type="Proteomes" id="UP000325081">
    <property type="component" value="Unassembled WGS sequence"/>
</dbReference>
<reference evidence="2" key="1">
    <citation type="journal article" date="2019" name="Curr. Biol.">
        <title>Genome Sequence of Striga asiatica Provides Insight into the Evolution of Plant Parasitism.</title>
        <authorList>
            <person name="Yoshida S."/>
            <person name="Kim S."/>
            <person name="Wafula E.K."/>
            <person name="Tanskanen J."/>
            <person name="Kim Y.M."/>
            <person name="Honaas L."/>
            <person name="Yang Z."/>
            <person name="Spallek T."/>
            <person name="Conn C.E."/>
            <person name="Ichihashi Y."/>
            <person name="Cheong K."/>
            <person name="Cui S."/>
            <person name="Der J.P."/>
            <person name="Gundlach H."/>
            <person name="Jiao Y."/>
            <person name="Hori C."/>
            <person name="Ishida J.K."/>
            <person name="Kasahara H."/>
            <person name="Kiba T."/>
            <person name="Kim M.S."/>
            <person name="Koo N."/>
            <person name="Laohavisit A."/>
            <person name="Lee Y.H."/>
            <person name="Lumba S."/>
            <person name="McCourt P."/>
            <person name="Mortimer J.C."/>
            <person name="Mutuku J.M."/>
            <person name="Nomura T."/>
            <person name="Sasaki-Sekimoto Y."/>
            <person name="Seto Y."/>
            <person name="Wang Y."/>
            <person name="Wakatake T."/>
            <person name="Sakakibara H."/>
            <person name="Demura T."/>
            <person name="Yamaguchi S."/>
            <person name="Yoneyama K."/>
            <person name="Manabe R.I."/>
            <person name="Nelson D.C."/>
            <person name="Schulman A.H."/>
            <person name="Timko M.P."/>
            <person name="dePamphilis C.W."/>
            <person name="Choi D."/>
            <person name="Shirasu K."/>
        </authorList>
    </citation>
    <scope>NUCLEOTIDE SEQUENCE [LARGE SCALE GENOMIC DNA]</scope>
    <source>
        <strain evidence="2">cv. UVA1</strain>
    </source>
</reference>
<dbReference type="AlphaFoldDB" id="A0A5A7RET9"/>
<evidence type="ECO:0000313" key="1">
    <source>
        <dbReference type="EMBL" id="GER55484.1"/>
    </source>
</evidence>
<keyword evidence="2" id="KW-1185">Reference proteome</keyword>
<protein>
    <submittedName>
        <fullName evidence="1">ATP synthase gamma chain</fullName>
    </submittedName>
</protein>
<evidence type="ECO:0000313" key="2">
    <source>
        <dbReference type="Proteomes" id="UP000325081"/>
    </source>
</evidence>